<organism evidence="1 2">
    <name type="scientific">Chelatococcus albus</name>
    <dbReference type="NCBI Taxonomy" id="3047466"/>
    <lineage>
        <taxon>Bacteria</taxon>
        <taxon>Pseudomonadati</taxon>
        <taxon>Pseudomonadota</taxon>
        <taxon>Alphaproteobacteria</taxon>
        <taxon>Hyphomicrobiales</taxon>
        <taxon>Chelatococcaceae</taxon>
        <taxon>Chelatococcus</taxon>
    </lineage>
</organism>
<dbReference type="Pfam" id="PF06169">
    <property type="entry name" value="DUF982"/>
    <property type="match status" value="1"/>
</dbReference>
<proteinExistence type="predicted"/>
<name>A0ABT7AM58_9HYPH</name>
<sequence length="109" mass="11616">MSAHGYFADLLTVIIDGMVYEIGSPRDAYALLTSEHWPLHGRILPPTGECHPLHRDACAACRDALEGPTAEIMSKCREAFLSAALAAGLHVRLARVREPAGYACAGATA</sequence>
<gene>
    <name evidence="1" type="ORF">QNA08_16800</name>
</gene>
<dbReference type="Gene3D" id="6.10.250.730">
    <property type="match status" value="1"/>
</dbReference>
<comment type="caution">
    <text evidence="1">The sequence shown here is derived from an EMBL/GenBank/DDBJ whole genome shotgun (WGS) entry which is preliminary data.</text>
</comment>
<dbReference type="Proteomes" id="UP001321492">
    <property type="component" value="Unassembled WGS sequence"/>
</dbReference>
<evidence type="ECO:0000313" key="2">
    <source>
        <dbReference type="Proteomes" id="UP001321492"/>
    </source>
</evidence>
<reference evidence="1 2" key="1">
    <citation type="submission" date="2023-05" db="EMBL/GenBank/DDBJ databases">
        <title>Chelatococcus sp. nov., a moderately thermophilic bacterium isolated from hot spring microbial mat.</title>
        <authorList>
            <person name="Hu C.-J."/>
            <person name="Li W.-J."/>
        </authorList>
    </citation>
    <scope>NUCLEOTIDE SEQUENCE [LARGE SCALE GENOMIC DNA]</scope>
    <source>
        <strain evidence="1 2">SYSU G07232</strain>
    </source>
</reference>
<protein>
    <submittedName>
        <fullName evidence="1">DUF982 domain-containing protein</fullName>
    </submittedName>
</protein>
<keyword evidence="2" id="KW-1185">Reference proteome</keyword>
<dbReference type="RefSeq" id="WP_283741879.1">
    <property type="nucleotide sequence ID" value="NZ_JASJEV010000014.1"/>
</dbReference>
<dbReference type="EMBL" id="JASJEV010000014">
    <property type="protein sequence ID" value="MDJ1159879.1"/>
    <property type="molecule type" value="Genomic_DNA"/>
</dbReference>
<evidence type="ECO:0000313" key="1">
    <source>
        <dbReference type="EMBL" id="MDJ1159879.1"/>
    </source>
</evidence>
<dbReference type="InterPro" id="IPR010385">
    <property type="entry name" value="DUF982"/>
</dbReference>
<accession>A0ABT7AM58</accession>